<dbReference type="InterPro" id="IPR036259">
    <property type="entry name" value="MFS_trans_sf"/>
</dbReference>
<proteinExistence type="inferred from homology"/>
<dbReference type="PROSITE" id="PS00217">
    <property type="entry name" value="SUGAR_TRANSPORT_2"/>
    <property type="match status" value="1"/>
</dbReference>
<feature type="compositionally biased region" description="Basic and acidic residues" evidence="8">
    <location>
        <begin position="504"/>
        <end position="517"/>
    </location>
</feature>
<accession>A0A2J6RH53</accession>
<keyword evidence="3 7" id="KW-0813">Transport</keyword>
<dbReference type="AlphaFoldDB" id="A0A2J6RH53"/>
<dbReference type="InterPro" id="IPR020846">
    <property type="entry name" value="MFS_dom"/>
</dbReference>
<feature type="transmembrane region" description="Helical" evidence="9">
    <location>
        <begin position="88"/>
        <end position="107"/>
    </location>
</feature>
<dbReference type="PRINTS" id="PR00171">
    <property type="entry name" value="SUGRTRNSPORT"/>
</dbReference>
<feature type="transmembrane region" description="Helical" evidence="9">
    <location>
        <begin position="292"/>
        <end position="313"/>
    </location>
</feature>
<evidence type="ECO:0000256" key="4">
    <source>
        <dbReference type="ARBA" id="ARBA00022692"/>
    </source>
</evidence>
<feature type="transmembrane region" description="Helical" evidence="9">
    <location>
        <begin position="431"/>
        <end position="452"/>
    </location>
</feature>
<evidence type="ECO:0000313" key="12">
    <source>
        <dbReference type="Proteomes" id="UP000235786"/>
    </source>
</evidence>
<dbReference type="Pfam" id="PF00083">
    <property type="entry name" value="Sugar_tr"/>
    <property type="match status" value="1"/>
</dbReference>
<feature type="transmembrane region" description="Helical" evidence="9">
    <location>
        <begin position="50"/>
        <end position="76"/>
    </location>
</feature>
<feature type="transmembrane region" description="Helical" evidence="9">
    <location>
        <begin position="7"/>
        <end position="30"/>
    </location>
</feature>
<keyword evidence="11" id="KW-0762">Sugar transport</keyword>
<dbReference type="OrthoDB" id="6612291at2759"/>
<dbReference type="PROSITE" id="PS50850">
    <property type="entry name" value="MFS"/>
    <property type="match status" value="1"/>
</dbReference>
<evidence type="ECO:0000256" key="5">
    <source>
        <dbReference type="ARBA" id="ARBA00022989"/>
    </source>
</evidence>
<evidence type="ECO:0000313" key="11">
    <source>
        <dbReference type="EMBL" id="PMD37852.1"/>
    </source>
</evidence>
<evidence type="ECO:0000259" key="10">
    <source>
        <dbReference type="PROSITE" id="PS50850"/>
    </source>
</evidence>
<evidence type="ECO:0000256" key="1">
    <source>
        <dbReference type="ARBA" id="ARBA00004141"/>
    </source>
</evidence>
<dbReference type="NCBIfam" id="TIGR00879">
    <property type="entry name" value="SP"/>
    <property type="match status" value="1"/>
</dbReference>
<evidence type="ECO:0000256" key="6">
    <source>
        <dbReference type="ARBA" id="ARBA00023136"/>
    </source>
</evidence>
<feature type="transmembrane region" description="Helical" evidence="9">
    <location>
        <begin position="145"/>
        <end position="171"/>
    </location>
</feature>
<feature type="transmembrane region" description="Helical" evidence="9">
    <location>
        <begin position="401"/>
        <end position="425"/>
    </location>
</feature>
<feature type="transmembrane region" description="Helical" evidence="9">
    <location>
        <begin position="367"/>
        <end position="389"/>
    </location>
</feature>
<dbReference type="InterPro" id="IPR005829">
    <property type="entry name" value="Sugar_transporter_CS"/>
</dbReference>
<dbReference type="Proteomes" id="UP000235786">
    <property type="component" value="Unassembled WGS sequence"/>
</dbReference>
<evidence type="ECO:0000256" key="9">
    <source>
        <dbReference type="SAM" id="Phobius"/>
    </source>
</evidence>
<reference evidence="11 12" key="1">
    <citation type="submission" date="2016-04" db="EMBL/GenBank/DDBJ databases">
        <title>A degradative enzymes factory behind the ericoid mycorrhizal symbiosis.</title>
        <authorList>
            <consortium name="DOE Joint Genome Institute"/>
            <person name="Martino E."/>
            <person name="Morin E."/>
            <person name="Grelet G."/>
            <person name="Kuo A."/>
            <person name="Kohler A."/>
            <person name="Daghino S."/>
            <person name="Barry K."/>
            <person name="Choi C."/>
            <person name="Cichocki N."/>
            <person name="Clum A."/>
            <person name="Copeland A."/>
            <person name="Hainaut M."/>
            <person name="Haridas S."/>
            <person name="Labutti K."/>
            <person name="Lindquist E."/>
            <person name="Lipzen A."/>
            <person name="Khouja H.-R."/>
            <person name="Murat C."/>
            <person name="Ohm R."/>
            <person name="Olson A."/>
            <person name="Spatafora J."/>
            <person name="Veneault-Fourrey C."/>
            <person name="Henrissat B."/>
            <person name="Grigoriev I."/>
            <person name="Martin F."/>
            <person name="Perotto S."/>
        </authorList>
    </citation>
    <scope>NUCLEOTIDE SEQUENCE [LARGE SCALE GENOMIC DNA]</scope>
    <source>
        <strain evidence="11 12">F</strain>
    </source>
</reference>
<dbReference type="InterPro" id="IPR005828">
    <property type="entry name" value="MFS_sugar_transport-like"/>
</dbReference>
<dbReference type="PANTHER" id="PTHR48022">
    <property type="entry name" value="PLASTIDIC GLUCOSE TRANSPORTER 4"/>
    <property type="match status" value="1"/>
</dbReference>
<dbReference type="InterPro" id="IPR050360">
    <property type="entry name" value="MFS_Sugar_Transporters"/>
</dbReference>
<dbReference type="Gene3D" id="1.20.1250.20">
    <property type="entry name" value="MFS general substrate transporter like domains"/>
    <property type="match status" value="1"/>
</dbReference>
<dbReference type="GO" id="GO:0016020">
    <property type="term" value="C:membrane"/>
    <property type="evidence" value="ECO:0007669"/>
    <property type="project" value="UniProtKB-SubCell"/>
</dbReference>
<gene>
    <name evidence="11" type="ORF">L207DRAFT_635311</name>
</gene>
<feature type="region of interest" description="Disordered" evidence="8">
    <location>
        <begin position="493"/>
        <end position="517"/>
    </location>
</feature>
<protein>
    <submittedName>
        <fullName evidence="11">Sugar transporter family protein</fullName>
    </submittedName>
</protein>
<dbReference type="EMBL" id="KZ613948">
    <property type="protein sequence ID" value="PMD37852.1"/>
    <property type="molecule type" value="Genomic_DNA"/>
</dbReference>
<comment type="subcellular location">
    <subcellularLocation>
        <location evidence="1">Membrane</location>
        <topology evidence="1">Multi-pass membrane protein</topology>
    </subcellularLocation>
</comment>
<name>A0A2J6RH53_HYAVF</name>
<sequence>MHIPSGYNILVSVTAAFGSLTYGYAAAILGNTLEKAAFYEYMNLSLEGPGAAHTTSIIAWWNTILYVGGFFACMSYTAFGNRYGRKSGIALGAIVSVIGSALQAGSVNPDMMIVARLIVGAGMGILLPAVPLYQAEIAPPSNRGLLVGIHASLIGYGSMISGWIGVGFFYTGGNVGWRVPLALQTVFPLVLLIVVWFLPESPRWLYMHDRAEEAKKVLIALHKKPSDPNHLFAQKELFVIKNQIDYENSKRLPVWQALKKRSLQKRFLIGFLSMSCTQCSGLLVVLTYQSTIYQSLGYSAFMAGIFGSIWSVLNGTGNFCGGMLGDYVGRKKLVAVSLVILDCMLIVLCTTTYLYSGTDNKAGNTAAAVFTFLMIIVYATGVDCASLVYSSELYPGEYRAIGVSVSLSPVLFWGCIFTGAAGPAFASIGALYYVVFIALTSVMALVVIFFFPDTKGFTLEQMSAVFGDDVVDMYGNIENAKDFINEDHNIEHADLDKNTPPQAEHIEVEGETKTETV</sequence>
<feature type="transmembrane region" description="Helical" evidence="9">
    <location>
        <begin position="113"/>
        <end position="133"/>
    </location>
</feature>
<keyword evidence="5 9" id="KW-1133">Transmembrane helix</keyword>
<feature type="domain" description="Major facilitator superfamily (MFS) profile" evidence="10">
    <location>
        <begin position="11"/>
        <end position="455"/>
    </location>
</feature>
<comment type="similarity">
    <text evidence="2 7">Belongs to the major facilitator superfamily. Sugar transporter (TC 2.A.1.1) family.</text>
</comment>
<keyword evidence="6 9" id="KW-0472">Membrane</keyword>
<feature type="transmembrane region" description="Helical" evidence="9">
    <location>
        <begin position="177"/>
        <end position="198"/>
    </location>
</feature>
<dbReference type="GO" id="GO:0005351">
    <property type="term" value="F:carbohydrate:proton symporter activity"/>
    <property type="evidence" value="ECO:0007669"/>
    <property type="project" value="TreeGrafter"/>
</dbReference>
<evidence type="ECO:0000256" key="2">
    <source>
        <dbReference type="ARBA" id="ARBA00010992"/>
    </source>
</evidence>
<evidence type="ECO:0000256" key="8">
    <source>
        <dbReference type="SAM" id="MobiDB-lite"/>
    </source>
</evidence>
<evidence type="ECO:0000256" key="3">
    <source>
        <dbReference type="ARBA" id="ARBA00022448"/>
    </source>
</evidence>
<dbReference type="PANTHER" id="PTHR48022:SF11">
    <property type="entry name" value="MONOSACCHARIDE TRANSPORTER (HXT8), PUTATIVE (AFU_ORTHOLOGUE AFUA_2G08120)-RELATED"/>
    <property type="match status" value="1"/>
</dbReference>
<evidence type="ECO:0000256" key="7">
    <source>
        <dbReference type="RuleBase" id="RU003346"/>
    </source>
</evidence>
<feature type="transmembrane region" description="Helical" evidence="9">
    <location>
        <begin position="267"/>
        <end position="286"/>
    </location>
</feature>
<feature type="transmembrane region" description="Helical" evidence="9">
    <location>
        <begin position="333"/>
        <end position="355"/>
    </location>
</feature>
<dbReference type="InterPro" id="IPR003663">
    <property type="entry name" value="Sugar/inositol_transpt"/>
</dbReference>
<keyword evidence="12" id="KW-1185">Reference proteome</keyword>
<keyword evidence="4 9" id="KW-0812">Transmembrane</keyword>
<dbReference type="SUPFAM" id="SSF103473">
    <property type="entry name" value="MFS general substrate transporter"/>
    <property type="match status" value="1"/>
</dbReference>
<organism evidence="11 12">
    <name type="scientific">Hyaloscypha variabilis (strain UAMH 11265 / GT02V1 / F)</name>
    <name type="common">Meliniomyces variabilis</name>
    <dbReference type="NCBI Taxonomy" id="1149755"/>
    <lineage>
        <taxon>Eukaryota</taxon>
        <taxon>Fungi</taxon>
        <taxon>Dikarya</taxon>
        <taxon>Ascomycota</taxon>
        <taxon>Pezizomycotina</taxon>
        <taxon>Leotiomycetes</taxon>
        <taxon>Helotiales</taxon>
        <taxon>Hyaloscyphaceae</taxon>
        <taxon>Hyaloscypha</taxon>
        <taxon>Hyaloscypha variabilis</taxon>
    </lineage>
</organism>